<gene>
    <name evidence="2" type="ORF">SpAn4DRAFT_4777</name>
</gene>
<feature type="transmembrane region" description="Helical" evidence="1">
    <location>
        <begin position="47"/>
        <end position="64"/>
    </location>
</feature>
<protein>
    <submittedName>
        <fullName evidence="2">Uncharacterized protein</fullName>
    </submittedName>
</protein>
<feature type="transmembrane region" description="Helical" evidence="1">
    <location>
        <begin position="12"/>
        <end position="35"/>
    </location>
</feature>
<dbReference type="AlphaFoldDB" id="A0A0U1KXC9"/>
<dbReference type="Proteomes" id="UP000049855">
    <property type="component" value="Unassembled WGS sequence"/>
</dbReference>
<keyword evidence="3" id="KW-1185">Reference proteome</keyword>
<reference evidence="3" key="1">
    <citation type="submission" date="2015-03" db="EMBL/GenBank/DDBJ databases">
        <authorList>
            <person name="Nijsse Bart"/>
        </authorList>
    </citation>
    <scope>NUCLEOTIDE SEQUENCE [LARGE SCALE GENOMIC DNA]</scope>
</reference>
<name>A0A0U1KXC9_9FIRM</name>
<accession>A0A0U1KXC9</accession>
<evidence type="ECO:0000313" key="3">
    <source>
        <dbReference type="Proteomes" id="UP000049855"/>
    </source>
</evidence>
<evidence type="ECO:0000256" key="1">
    <source>
        <dbReference type="SAM" id="Phobius"/>
    </source>
</evidence>
<sequence>MFRQVVTPDIRLIIRGLFILLTIIAVGVGIVEYQMATLTHRPAQDIFAYRVVVTIANYLIPVPMKIETYFSRLAYWFTIWQQQFVEEAFSAKKAAGEYWKQSKPYIEAAMHNLRIKTRQGVQQMDEYIREYR</sequence>
<organism evidence="2 3">
    <name type="scientific">Sporomusa ovata</name>
    <dbReference type="NCBI Taxonomy" id="2378"/>
    <lineage>
        <taxon>Bacteria</taxon>
        <taxon>Bacillati</taxon>
        <taxon>Bacillota</taxon>
        <taxon>Negativicutes</taxon>
        <taxon>Selenomonadales</taxon>
        <taxon>Sporomusaceae</taxon>
        <taxon>Sporomusa</taxon>
    </lineage>
</organism>
<keyword evidence="1" id="KW-0472">Membrane</keyword>
<dbReference type="EMBL" id="CTRP01000008">
    <property type="protein sequence ID" value="CQR72088.1"/>
    <property type="molecule type" value="Genomic_DNA"/>
</dbReference>
<proteinExistence type="predicted"/>
<evidence type="ECO:0000313" key="2">
    <source>
        <dbReference type="EMBL" id="CQR72088.1"/>
    </source>
</evidence>
<keyword evidence="1" id="KW-1133">Transmembrane helix</keyword>
<keyword evidence="1" id="KW-0812">Transmembrane</keyword>
<dbReference type="RefSeq" id="WP_021167719.1">
    <property type="nucleotide sequence ID" value="NZ_CTRP01000008.1"/>
</dbReference>